<dbReference type="WBParaSite" id="JU765_v2.g767.t1">
    <property type="protein sequence ID" value="JU765_v2.g767.t1"/>
    <property type="gene ID" value="JU765_v2.g767"/>
</dbReference>
<reference evidence="2" key="1">
    <citation type="submission" date="2022-11" db="UniProtKB">
        <authorList>
            <consortium name="WormBaseParasite"/>
        </authorList>
    </citation>
    <scope>IDENTIFICATION</scope>
</reference>
<organism evidence="1 2">
    <name type="scientific">Panagrolaimus sp. JU765</name>
    <dbReference type="NCBI Taxonomy" id="591449"/>
    <lineage>
        <taxon>Eukaryota</taxon>
        <taxon>Metazoa</taxon>
        <taxon>Ecdysozoa</taxon>
        <taxon>Nematoda</taxon>
        <taxon>Chromadorea</taxon>
        <taxon>Rhabditida</taxon>
        <taxon>Tylenchina</taxon>
        <taxon>Panagrolaimomorpha</taxon>
        <taxon>Panagrolaimoidea</taxon>
        <taxon>Panagrolaimidae</taxon>
        <taxon>Panagrolaimus</taxon>
    </lineage>
</organism>
<sequence length="562" mass="64057">MINLRKHRSTKPNRNSLMVVDSSSTDVLIQIVLNHGCFRNKDIGSLNAKDTLMVYNFLCSLLAFSEKKLGSVRPTSIVVLVDATRVPIKALRLVLKACQSALAFKMKQAVIVELDKFFDQQKLTLDILLENYDFKTTLCSKNKIWKYVNIADLADPFATRSTVDWTDLKSAFEDYFSQNPSYIVRRDSIGCKVPALSRFIHKDKSVLIELDASSGRYSRLFEQNDPIGQRILKNEPIYESIKPKVLEPIDKAVNVNEVAKNNVEETKLDVPTHLEPSKSFLEIVDGQKTAIKDLLEWINGPGTKWLQTLDDVGESIDETRQLLKQHQQLSAKTEQIVDQTAEIAEVVEFLLREKNQSEICESLKKLADELANAVHDFRRKVKQQTMIRSNSLRLHEILNEFYTESDILLKLLCHESKPMDQSETCQEELAFLESKMAIVEDRFEVASEICKTFDDFLAQLGNGATETMPRTDGSSQTETATNDSASNMRKRPATSHLLVVGDERLVAPRQLQKRPDNHGDQRQDFQLREKWNQFSRIWQATEPGMHTQSCWNDLGGNTDSRS</sequence>
<evidence type="ECO:0000313" key="1">
    <source>
        <dbReference type="Proteomes" id="UP000887576"/>
    </source>
</evidence>
<proteinExistence type="predicted"/>
<protein>
    <submittedName>
        <fullName evidence="2">CRAL-TRIO domain-containing protein</fullName>
    </submittedName>
</protein>
<accession>A0AC34RJW6</accession>
<name>A0AC34RJW6_9BILA</name>
<evidence type="ECO:0000313" key="2">
    <source>
        <dbReference type="WBParaSite" id="JU765_v2.g767.t1"/>
    </source>
</evidence>
<dbReference type="Proteomes" id="UP000887576">
    <property type="component" value="Unplaced"/>
</dbReference>